<evidence type="ECO:0000313" key="10">
    <source>
        <dbReference type="Proteomes" id="UP000244902"/>
    </source>
</evidence>
<dbReference type="GO" id="GO:0015562">
    <property type="term" value="F:efflux transmembrane transporter activity"/>
    <property type="evidence" value="ECO:0007669"/>
    <property type="project" value="InterPro"/>
</dbReference>
<keyword evidence="5" id="KW-0812">Transmembrane</keyword>
<keyword evidence="3" id="KW-0813">Transport</keyword>
<evidence type="ECO:0000256" key="8">
    <source>
        <dbReference type="SAM" id="SignalP"/>
    </source>
</evidence>
<dbReference type="GO" id="GO:1990281">
    <property type="term" value="C:efflux pump complex"/>
    <property type="evidence" value="ECO:0007669"/>
    <property type="project" value="TreeGrafter"/>
</dbReference>
<evidence type="ECO:0000256" key="1">
    <source>
        <dbReference type="ARBA" id="ARBA00004442"/>
    </source>
</evidence>
<dbReference type="SUPFAM" id="SSF56954">
    <property type="entry name" value="Outer membrane efflux proteins (OEP)"/>
    <property type="match status" value="1"/>
</dbReference>
<organism evidence="9 10">
    <name type="scientific">Parazoarcus communis</name>
    <dbReference type="NCBI Taxonomy" id="41977"/>
    <lineage>
        <taxon>Bacteria</taxon>
        <taxon>Pseudomonadati</taxon>
        <taxon>Pseudomonadota</taxon>
        <taxon>Betaproteobacteria</taxon>
        <taxon>Rhodocyclales</taxon>
        <taxon>Zoogloeaceae</taxon>
        <taxon>Parazoarcus</taxon>
    </lineage>
</organism>
<dbReference type="Pfam" id="PF02321">
    <property type="entry name" value="OEP"/>
    <property type="match status" value="2"/>
</dbReference>
<name>A0A2U8GXP7_9RHOO</name>
<dbReference type="RefSeq" id="WP_108971451.1">
    <property type="nucleotide sequence ID" value="NZ_CP022188.1"/>
</dbReference>
<sequence>MKPFALLAAVLVSMSASAADPLDQLTLERAIEIARENHRSLRASQAALDMAEAQYQQAMAAFGPKLGFEAGIQRADQDRTFSFSGTVQTPDLSISTPFGPVPVQGQPLPMNLDVKLFDRDVSKAALNFTYPLYTGGKEEALQGMARKGAEIAREEKRRTELEVVRDVRKYYNGVHFTQHMEALASDTLARFEALEDLTDRLYQNASLRVKRTDYLRTKTTTAVTRSMLHEARYASRLSKEALVNAMGLPLNTPLTLAAETPLPPFDARLEDLIADAMQFNPDKQRLELAVQAASFKIDEARSGYLPTIGLEASTYKVWNDYQRGLFNDDNRDGWTIGIGIKWDLFDSGLTRAEVNAAQAGKLKLEAQRVLLDNGLALQIKDDFLRIQRSRVQVDDNLKAQAYAEENRKLHVRAYQEEMVETKDVIEAQIVESFTQASLYRAGHELRTALADLDYKLGRALQRDSP</sequence>
<dbReference type="Proteomes" id="UP000244902">
    <property type="component" value="Chromosome"/>
</dbReference>
<keyword evidence="7" id="KW-0998">Cell outer membrane</keyword>
<evidence type="ECO:0008006" key="11">
    <source>
        <dbReference type="Google" id="ProtNLM"/>
    </source>
</evidence>
<dbReference type="AlphaFoldDB" id="A0A2U8GXP7"/>
<evidence type="ECO:0000256" key="3">
    <source>
        <dbReference type="ARBA" id="ARBA00022448"/>
    </source>
</evidence>
<evidence type="ECO:0000256" key="2">
    <source>
        <dbReference type="ARBA" id="ARBA00007613"/>
    </source>
</evidence>
<feature type="chain" id="PRO_5016030773" description="Transporter" evidence="8">
    <location>
        <begin position="19"/>
        <end position="465"/>
    </location>
</feature>
<evidence type="ECO:0000313" key="9">
    <source>
        <dbReference type="EMBL" id="AWI78489.1"/>
    </source>
</evidence>
<dbReference type="PANTHER" id="PTHR30026">
    <property type="entry name" value="OUTER MEMBRANE PROTEIN TOLC"/>
    <property type="match status" value="1"/>
</dbReference>
<dbReference type="Gene3D" id="1.20.1600.10">
    <property type="entry name" value="Outer membrane efflux proteins (OEP)"/>
    <property type="match status" value="1"/>
</dbReference>
<keyword evidence="4" id="KW-1134">Transmembrane beta strand</keyword>
<protein>
    <recommendedName>
        <fullName evidence="11">Transporter</fullName>
    </recommendedName>
</protein>
<evidence type="ECO:0000256" key="4">
    <source>
        <dbReference type="ARBA" id="ARBA00022452"/>
    </source>
</evidence>
<proteinExistence type="inferred from homology"/>
<accession>A0A2U8GXP7</accession>
<keyword evidence="6" id="KW-0472">Membrane</keyword>
<reference evidence="9 10" key="1">
    <citation type="submission" date="2017-06" db="EMBL/GenBank/DDBJ databases">
        <title>Azoarcus sp. TSNA42 complete genome sequence.</title>
        <authorList>
            <person name="Woo J.-H."/>
            <person name="Kim H.-S."/>
        </authorList>
    </citation>
    <scope>NUCLEOTIDE SEQUENCE [LARGE SCALE GENOMIC DNA]</scope>
    <source>
        <strain evidence="9 10">TSNA42</strain>
    </source>
</reference>
<dbReference type="PANTHER" id="PTHR30026:SF20">
    <property type="entry name" value="OUTER MEMBRANE PROTEIN TOLC"/>
    <property type="match status" value="1"/>
</dbReference>
<dbReference type="InterPro" id="IPR051906">
    <property type="entry name" value="TolC-like"/>
</dbReference>
<dbReference type="InterPro" id="IPR003423">
    <property type="entry name" value="OMP_efflux"/>
</dbReference>
<evidence type="ECO:0000256" key="7">
    <source>
        <dbReference type="ARBA" id="ARBA00023237"/>
    </source>
</evidence>
<dbReference type="GO" id="GO:0009279">
    <property type="term" value="C:cell outer membrane"/>
    <property type="evidence" value="ECO:0007669"/>
    <property type="project" value="UniProtKB-SubCell"/>
</dbReference>
<dbReference type="GO" id="GO:0015288">
    <property type="term" value="F:porin activity"/>
    <property type="evidence" value="ECO:0007669"/>
    <property type="project" value="TreeGrafter"/>
</dbReference>
<keyword evidence="8" id="KW-0732">Signal</keyword>
<gene>
    <name evidence="9" type="ORF">CEW87_03425</name>
</gene>
<dbReference type="OrthoDB" id="21543at2"/>
<evidence type="ECO:0000256" key="5">
    <source>
        <dbReference type="ARBA" id="ARBA00022692"/>
    </source>
</evidence>
<comment type="similarity">
    <text evidence="2">Belongs to the outer membrane factor (OMF) (TC 1.B.17) family.</text>
</comment>
<feature type="signal peptide" evidence="8">
    <location>
        <begin position="1"/>
        <end position="18"/>
    </location>
</feature>
<dbReference type="EMBL" id="CP022188">
    <property type="protein sequence ID" value="AWI78489.1"/>
    <property type="molecule type" value="Genomic_DNA"/>
</dbReference>
<comment type="subcellular location">
    <subcellularLocation>
        <location evidence="1">Cell outer membrane</location>
    </subcellularLocation>
</comment>
<evidence type="ECO:0000256" key="6">
    <source>
        <dbReference type="ARBA" id="ARBA00023136"/>
    </source>
</evidence>